<evidence type="ECO:0000256" key="1">
    <source>
        <dbReference type="ARBA" id="ARBA00004141"/>
    </source>
</evidence>
<dbReference type="AlphaFoldDB" id="A0A1L7WPI5"/>
<accession>A0A1L7WPI5</accession>
<evidence type="ECO:0000313" key="8">
    <source>
        <dbReference type="Proteomes" id="UP000184330"/>
    </source>
</evidence>
<name>A0A1L7WPI5_9HELO</name>
<feature type="transmembrane region" description="Helical" evidence="6">
    <location>
        <begin position="254"/>
        <end position="278"/>
    </location>
</feature>
<dbReference type="PANTHER" id="PTHR23502:SF50">
    <property type="entry name" value="TRANSPORTER, PUTATIVE (AFU_ORTHOLOGUE AFUA_5G00430)-RELATED"/>
    <property type="match status" value="1"/>
</dbReference>
<proteinExistence type="predicted"/>
<dbReference type="GO" id="GO:0022857">
    <property type="term" value="F:transmembrane transporter activity"/>
    <property type="evidence" value="ECO:0007669"/>
    <property type="project" value="InterPro"/>
</dbReference>
<evidence type="ECO:0000256" key="3">
    <source>
        <dbReference type="ARBA" id="ARBA00022989"/>
    </source>
</evidence>
<evidence type="ECO:0000256" key="4">
    <source>
        <dbReference type="ARBA" id="ARBA00023136"/>
    </source>
</evidence>
<feature type="transmembrane region" description="Helical" evidence="6">
    <location>
        <begin position="363"/>
        <end position="381"/>
    </location>
</feature>
<evidence type="ECO:0000313" key="7">
    <source>
        <dbReference type="EMBL" id="CZR54687.1"/>
    </source>
</evidence>
<dbReference type="GO" id="GO:0005886">
    <property type="term" value="C:plasma membrane"/>
    <property type="evidence" value="ECO:0007669"/>
    <property type="project" value="TreeGrafter"/>
</dbReference>
<evidence type="ECO:0000256" key="5">
    <source>
        <dbReference type="SAM" id="MobiDB-lite"/>
    </source>
</evidence>
<dbReference type="InterPro" id="IPR011701">
    <property type="entry name" value="MFS"/>
</dbReference>
<keyword evidence="2 6" id="KW-0812">Transmembrane</keyword>
<dbReference type="STRING" id="576137.A0A1L7WPI5"/>
<dbReference type="EMBL" id="FJOG01000005">
    <property type="protein sequence ID" value="CZR54687.1"/>
    <property type="molecule type" value="Genomic_DNA"/>
</dbReference>
<evidence type="ECO:0000256" key="2">
    <source>
        <dbReference type="ARBA" id="ARBA00022692"/>
    </source>
</evidence>
<dbReference type="SUPFAM" id="SSF103473">
    <property type="entry name" value="MFS general substrate transporter"/>
    <property type="match status" value="1"/>
</dbReference>
<keyword evidence="3 6" id="KW-1133">Transmembrane helix</keyword>
<reference evidence="7 8" key="1">
    <citation type="submission" date="2016-03" db="EMBL/GenBank/DDBJ databases">
        <authorList>
            <person name="Ploux O."/>
        </authorList>
    </citation>
    <scope>NUCLEOTIDE SEQUENCE [LARGE SCALE GENOMIC DNA]</scope>
    <source>
        <strain evidence="7 8">UAMH 11012</strain>
    </source>
</reference>
<feature type="transmembrane region" description="Helical" evidence="6">
    <location>
        <begin position="326"/>
        <end position="351"/>
    </location>
</feature>
<feature type="transmembrane region" description="Helical" evidence="6">
    <location>
        <begin position="299"/>
        <end position="320"/>
    </location>
</feature>
<feature type="transmembrane region" description="Helical" evidence="6">
    <location>
        <begin position="210"/>
        <end position="234"/>
    </location>
</feature>
<feature type="transmembrane region" description="Helical" evidence="6">
    <location>
        <begin position="86"/>
        <end position="106"/>
    </location>
</feature>
<feature type="compositionally biased region" description="Basic and acidic residues" evidence="5">
    <location>
        <begin position="128"/>
        <end position="144"/>
    </location>
</feature>
<gene>
    <name evidence="7" type="ORF">PAC_04571</name>
</gene>
<protein>
    <submittedName>
        <fullName evidence="7">Related to synaptic vesicle transporter SVOP and related transporters (Major facilitator superfamily)</fullName>
    </submittedName>
</protein>
<comment type="subcellular location">
    <subcellularLocation>
        <location evidence="1">Membrane</location>
        <topology evidence="1">Multi-pass membrane protein</topology>
    </subcellularLocation>
</comment>
<organism evidence="7 8">
    <name type="scientific">Phialocephala subalpina</name>
    <dbReference type="NCBI Taxonomy" id="576137"/>
    <lineage>
        <taxon>Eukaryota</taxon>
        <taxon>Fungi</taxon>
        <taxon>Dikarya</taxon>
        <taxon>Ascomycota</taxon>
        <taxon>Pezizomycotina</taxon>
        <taxon>Leotiomycetes</taxon>
        <taxon>Helotiales</taxon>
        <taxon>Mollisiaceae</taxon>
        <taxon>Phialocephala</taxon>
        <taxon>Phialocephala fortinii species complex</taxon>
    </lineage>
</organism>
<keyword evidence="4 6" id="KW-0472">Membrane</keyword>
<feature type="transmembrane region" description="Helical" evidence="6">
    <location>
        <begin position="393"/>
        <end position="413"/>
    </location>
</feature>
<keyword evidence="8" id="KW-1185">Reference proteome</keyword>
<dbReference type="Gene3D" id="1.20.1250.20">
    <property type="entry name" value="MFS general substrate transporter like domains"/>
    <property type="match status" value="1"/>
</dbReference>
<dbReference type="InterPro" id="IPR036259">
    <property type="entry name" value="MFS_trans_sf"/>
</dbReference>
<dbReference type="Pfam" id="PF07690">
    <property type="entry name" value="MFS_1"/>
    <property type="match status" value="1"/>
</dbReference>
<dbReference type="Proteomes" id="UP000184330">
    <property type="component" value="Unassembled WGS sequence"/>
</dbReference>
<sequence>MHTIAQFAVCVWSAKLQTVADEMLVNAFSCGLGALAEVIVQMTVADIFFVHERGLMNTIYIWVSGMGGSLAPVAAGYITESQGWRWVWWWNAIFFGLMIVMFAFGYEETKYSYPSTITGISPQTSLEHSSDSERVQDLSKKSEKSTGITSSAYVPPTSVEKGLTHVPTNATTAPALNPAFPPNTYWQKIAIATSSPGSFKKFARHSYQPFAVLFTIPAVFYMSFVYGVMLSWQTVMVTVLSSTMTLPPYNFNSAQIGLMSVAPFIGTTIGALVIGPITDRSIIFLARRNKGIYEPEMRLWAMAPFVPFVPLGALMFGIGLNDGKSWVVVAVGYAICSFGLTPISSIALTYITDSYTEIVADSLVAVTFIRNLLGTIYVFALTPWIDAMGIQNVIIMITVIGTVVLAFVFLFIFKGKAFRVWTAKRYRGYAEKQFEARRV</sequence>
<dbReference type="PANTHER" id="PTHR23502">
    <property type="entry name" value="MAJOR FACILITATOR SUPERFAMILY"/>
    <property type="match status" value="1"/>
</dbReference>
<feature type="region of interest" description="Disordered" evidence="5">
    <location>
        <begin position="122"/>
        <end position="156"/>
    </location>
</feature>
<feature type="transmembrane region" description="Helical" evidence="6">
    <location>
        <begin position="59"/>
        <end position="80"/>
    </location>
</feature>
<evidence type="ECO:0000256" key="6">
    <source>
        <dbReference type="SAM" id="Phobius"/>
    </source>
</evidence>
<dbReference type="OrthoDB" id="5215911at2759"/>